<sequence length="216" mass="21729">MDILVAGGHGQIALRLLKILAASGHTARGLIRKPEQAADLQAVGAVPVIGDLENDPTLSPYVKGADAVVFAAGAGPGSGPARKRTVDLGGAVKLADAAVEQGVRRYVMISSIGAHDPAAGGDTMGPYLAAKGEADAYVTALEALDWTIVRPGSLTDEPGTGLVTVRREMGGRGPVPRDDVAAVVATCLTTPATVGVTFELFGGSDPIDEALGGLGV</sequence>
<comment type="caution">
    <text evidence="2">The sequence shown here is derived from an EMBL/GenBank/DDBJ whole genome shotgun (WGS) entry which is preliminary data.</text>
</comment>
<feature type="domain" description="NAD(P)-binding" evidence="1">
    <location>
        <begin position="7"/>
        <end position="191"/>
    </location>
</feature>
<protein>
    <submittedName>
        <fullName evidence="2">SDR family oxidoreductase</fullName>
    </submittedName>
</protein>
<dbReference type="CDD" id="cd05243">
    <property type="entry name" value="SDR_a5"/>
    <property type="match status" value="1"/>
</dbReference>
<evidence type="ECO:0000313" key="3">
    <source>
        <dbReference type="Proteomes" id="UP001523369"/>
    </source>
</evidence>
<gene>
    <name evidence="2" type="ORF">M1L60_08725</name>
</gene>
<dbReference type="RefSeq" id="WP_253236816.1">
    <property type="nucleotide sequence ID" value="NZ_JAMYJR010000007.1"/>
</dbReference>
<dbReference type="EMBL" id="JAMYJR010000007">
    <property type="protein sequence ID" value="MCO8270682.1"/>
    <property type="molecule type" value="Genomic_DNA"/>
</dbReference>
<accession>A0ABT1DIQ1</accession>
<dbReference type="PANTHER" id="PTHR15020">
    <property type="entry name" value="FLAVIN REDUCTASE-RELATED"/>
    <property type="match status" value="1"/>
</dbReference>
<name>A0ABT1DIQ1_9ACTN</name>
<dbReference type="Proteomes" id="UP001523369">
    <property type="component" value="Unassembled WGS sequence"/>
</dbReference>
<evidence type="ECO:0000313" key="2">
    <source>
        <dbReference type="EMBL" id="MCO8270682.1"/>
    </source>
</evidence>
<reference evidence="2 3" key="1">
    <citation type="submission" date="2022-06" db="EMBL/GenBank/DDBJ databases">
        <title>New Species of the Genus Actinoplanes, ActinopZanes ferrugineus.</title>
        <authorList>
            <person name="Ding P."/>
        </authorList>
    </citation>
    <scope>NUCLEOTIDE SEQUENCE [LARGE SCALE GENOMIC DNA]</scope>
    <source>
        <strain evidence="2 3">TRM88003</strain>
    </source>
</reference>
<dbReference type="InterPro" id="IPR016040">
    <property type="entry name" value="NAD(P)-bd_dom"/>
</dbReference>
<organism evidence="2 3">
    <name type="scientific">Paractinoplanes aksuensis</name>
    <dbReference type="NCBI Taxonomy" id="2939490"/>
    <lineage>
        <taxon>Bacteria</taxon>
        <taxon>Bacillati</taxon>
        <taxon>Actinomycetota</taxon>
        <taxon>Actinomycetes</taxon>
        <taxon>Micromonosporales</taxon>
        <taxon>Micromonosporaceae</taxon>
        <taxon>Paractinoplanes</taxon>
    </lineage>
</organism>
<proteinExistence type="predicted"/>
<evidence type="ECO:0000259" key="1">
    <source>
        <dbReference type="Pfam" id="PF13460"/>
    </source>
</evidence>
<dbReference type="PANTHER" id="PTHR15020:SF50">
    <property type="entry name" value="UPF0659 PROTEIN YMR090W"/>
    <property type="match status" value="1"/>
</dbReference>
<dbReference type="Pfam" id="PF13460">
    <property type="entry name" value="NAD_binding_10"/>
    <property type="match status" value="1"/>
</dbReference>
<keyword evidence="3" id="KW-1185">Reference proteome</keyword>
<dbReference type="SUPFAM" id="SSF51735">
    <property type="entry name" value="NAD(P)-binding Rossmann-fold domains"/>
    <property type="match status" value="1"/>
</dbReference>
<dbReference type="Gene3D" id="3.40.50.720">
    <property type="entry name" value="NAD(P)-binding Rossmann-like Domain"/>
    <property type="match status" value="1"/>
</dbReference>
<dbReference type="InterPro" id="IPR036291">
    <property type="entry name" value="NAD(P)-bd_dom_sf"/>
</dbReference>